<evidence type="ECO:0000313" key="10">
    <source>
        <dbReference type="EMBL" id="TDK33545.1"/>
    </source>
</evidence>
<dbReference type="Pfam" id="PF09179">
    <property type="entry name" value="TilS"/>
    <property type="match status" value="1"/>
</dbReference>
<evidence type="ECO:0000256" key="4">
    <source>
        <dbReference type="ARBA" id="ARBA00022694"/>
    </source>
</evidence>
<comment type="function">
    <text evidence="8">Ligates lysine onto the cytidine present at position 34 of the AUA codon-specific tRNA(Ile) that contains the anticodon CAU, in an ATP-dependent manner. Cytidine is converted to lysidine, thus changing the amino acid specificity of the tRNA from methionine to isoleucine.</text>
</comment>
<dbReference type="Proteomes" id="UP000295543">
    <property type="component" value="Unassembled WGS sequence"/>
</dbReference>
<evidence type="ECO:0000256" key="7">
    <source>
        <dbReference type="ARBA" id="ARBA00048539"/>
    </source>
</evidence>
<dbReference type="HAMAP" id="MF_01161">
    <property type="entry name" value="tRNA_Ile_lys_synt"/>
    <property type="match status" value="1"/>
</dbReference>
<dbReference type="PANTHER" id="PTHR43033">
    <property type="entry name" value="TRNA(ILE)-LYSIDINE SYNTHASE-RELATED"/>
    <property type="match status" value="1"/>
</dbReference>
<proteinExistence type="inferred from homology"/>
<dbReference type="OrthoDB" id="9807403at2"/>
<dbReference type="InterPro" id="IPR015262">
    <property type="entry name" value="tRNA_Ile_lys_synt_subst-bd"/>
</dbReference>
<keyword evidence="3 8" id="KW-0436">Ligase</keyword>
<dbReference type="CDD" id="cd01992">
    <property type="entry name" value="TilS_N"/>
    <property type="match status" value="1"/>
</dbReference>
<evidence type="ECO:0000256" key="8">
    <source>
        <dbReference type="HAMAP-Rule" id="MF_01161"/>
    </source>
</evidence>
<keyword evidence="4 8" id="KW-0819">tRNA processing</keyword>
<evidence type="ECO:0000256" key="6">
    <source>
        <dbReference type="ARBA" id="ARBA00022840"/>
    </source>
</evidence>
<evidence type="ECO:0000256" key="3">
    <source>
        <dbReference type="ARBA" id="ARBA00022598"/>
    </source>
</evidence>
<dbReference type="SMART" id="SM00977">
    <property type="entry name" value="TilS_C"/>
    <property type="match status" value="1"/>
</dbReference>
<comment type="caution">
    <text evidence="10">The sequence shown here is derived from an EMBL/GenBank/DDBJ whole genome shotgun (WGS) entry which is preliminary data.</text>
</comment>
<evidence type="ECO:0000256" key="1">
    <source>
        <dbReference type="ARBA" id="ARBA00004496"/>
    </source>
</evidence>
<dbReference type="RefSeq" id="WP_133392980.1">
    <property type="nucleotide sequence ID" value="NZ_SMTG01000002.1"/>
</dbReference>
<dbReference type="InterPro" id="IPR011063">
    <property type="entry name" value="TilS/TtcA_N"/>
</dbReference>
<dbReference type="EC" id="6.3.4.19" evidence="8"/>
<dbReference type="Pfam" id="PF01171">
    <property type="entry name" value="ATP_bind_3"/>
    <property type="match status" value="1"/>
</dbReference>
<dbReference type="AlphaFoldDB" id="A0A4R5UE18"/>
<dbReference type="GO" id="GO:0032267">
    <property type="term" value="F:tRNA(Ile)-lysidine synthase activity"/>
    <property type="evidence" value="ECO:0007669"/>
    <property type="project" value="UniProtKB-EC"/>
</dbReference>
<dbReference type="SUPFAM" id="SSF52402">
    <property type="entry name" value="Adenine nucleotide alpha hydrolases-like"/>
    <property type="match status" value="1"/>
</dbReference>
<evidence type="ECO:0000313" key="11">
    <source>
        <dbReference type="Proteomes" id="UP000295543"/>
    </source>
</evidence>
<keyword evidence="5 8" id="KW-0547">Nucleotide-binding</keyword>
<gene>
    <name evidence="8 10" type="primary">tilS</name>
    <name evidence="10" type="ORF">E2F49_05925</name>
</gene>
<organism evidence="10 11">
    <name type="scientific">Luteimonas terrae</name>
    <dbReference type="NCBI Taxonomy" id="1530191"/>
    <lineage>
        <taxon>Bacteria</taxon>
        <taxon>Pseudomonadati</taxon>
        <taxon>Pseudomonadota</taxon>
        <taxon>Gammaproteobacteria</taxon>
        <taxon>Lysobacterales</taxon>
        <taxon>Lysobacteraceae</taxon>
        <taxon>Luteimonas</taxon>
    </lineage>
</organism>
<dbReference type="NCBIfam" id="TIGR02433">
    <property type="entry name" value="lysidine_TilS_C"/>
    <property type="match status" value="1"/>
</dbReference>
<dbReference type="InterPro" id="IPR012796">
    <property type="entry name" value="Lysidine-tRNA-synth_C"/>
</dbReference>
<keyword evidence="11" id="KW-1185">Reference proteome</keyword>
<accession>A0A4R5UE18</accession>
<dbReference type="GO" id="GO:0005737">
    <property type="term" value="C:cytoplasm"/>
    <property type="evidence" value="ECO:0007669"/>
    <property type="project" value="UniProtKB-SubCell"/>
</dbReference>
<feature type="binding site" evidence="8">
    <location>
        <begin position="23"/>
        <end position="28"/>
    </location>
    <ligand>
        <name>ATP</name>
        <dbReference type="ChEBI" id="CHEBI:30616"/>
    </ligand>
</feature>
<evidence type="ECO:0000259" key="9">
    <source>
        <dbReference type="SMART" id="SM00977"/>
    </source>
</evidence>
<dbReference type="Pfam" id="PF11734">
    <property type="entry name" value="TilS_C"/>
    <property type="match status" value="1"/>
</dbReference>
<dbReference type="InterPro" id="IPR012094">
    <property type="entry name" value="tRNA_Ile_lys_synt"/>
</dbReference>
<comment type="domain">
    <text evidence="8">The N-terminal region contains the highly conserved SGGXDS motif, predicted to be a P-loop motif involved in ATP binding.</text>
</comment>
<reference evidence="10 11" key="1">
    <citation type="submission" date="2019-03" db="EMBL/GenBank/DDBJ databases">
        <title>Luteimonas zhaokaii sp.nov., isolated from the rectal contents of Plateau pika in Yushu, Qinghai Province, China.</title>
        <authorList>
            <person name="Zhang G."/>
        </authorList>
    </citation>
    <scope>NUCLEOTIDE SEQUENCE [LARGE SCALE GENOMIC DNA]</scope>
    <source>
        <strain evidence="10 11">THG-MD21</strain>
    </source>
</reference>
<sequence length="442" mass="47951">MQIALPRPEAFAEADGRIVVGYSGGLDSTVLLHVLAHTPDLRARGLEALHVHHGLQAAADDWAAHCRRVCDTLDLPCKVARVDVARDAGHGLEAAARAARRAAFAQSMAPGDLLALAHHRDDQAETVLLRALRASGPDGLAAMRAWRRFGTGWLWRPLLALPRAQLLAYAQAHGLHWIEDPSNAVDDADRNFLRNRVLPLLRSRWPQADAALAGVAALQADATALLSPDDVAALAGARTSDPAVLDTTRLQALPSARRARVLRQWIDALGLPPLPARAVAWCEADLATGRADRVPVFDWSAHRLQRWRTQLHAGPIRSPLAGDFASTWSGKVPLQLPDGGRLWLEGAPADMRWTVRARHGGERVRLTGRAHSHSLKHVLQARDIPPWQRAHLPLLLDADGLVQAAGDLVFDAGFEAWLRAGGRRLRWAAPGALHTADDAPMA</sequence>
<keyword evidence="6 8" id="KW-0067">ATP-binding</keyword>
<dbReference type="NCBIfam" id="TIGR02432">
    <property type="entry name" value="lysidine_TilS_N"/>
    <property type="match status" value="1"/>
</dbReference>
<keyword evidence="2 8" id="KW-0963">Cytoplasm</keyword>
<dbReference type="SUPFAM" id="SSF82829">
    <property type="entry name" value="MesJ substrate recognition domain-like"/>
    <property type="match status" value="1"/>
</dbReference>
<feature type="domain" description="Lysidine-tRNA(Ile) synthetase C-terminal" evidence="9">
    <location>
        <begin position="353"/>
        <end position="427"/>
    </location>
</feature>
<dbReference type="InterPro" id="IPR014729">
    <property type="entry name" value="Rossmann-like_a/b/a_fold"/>
</dbReference>
<evidence type="ECO:0000256" key="2">
    <source>
        <dbReference type="ARBA" id="ARBA00022490"/>
    </source>
</evidence>
<protein>
    <recommendedName>
        <fullName evidence="8">tRNA(Ile)-lysidine synthase</fullName>
        <ecNumber evidence="8">6.3.4.19</ecNumber>
    </recommendedName>
    <alternativeName>
        <fullName evidence="8">tRNA(Ile)-2-lysyl-cytidine synthase</fullName>
    </alternativeName>
    <alternativeName>
        <fullName evidence="8">tRNA(Ile)-lysidine synthetase</fullName>
    </alternativeName>
</protein>
<dbReference type="EMBL" id="SMTG01000002">
    <property type="protein sequence ID" value="TDK33545.1"/>
    <property type="molecule type" value="Genomic_DNA"/>
</dbReference>
<comment type="subcellular location">
    <subcellularLocation>
        <location evidence="1 8">Cytoplasm</location>
    </subcellularLocation>
</comment>
<dbReference type="InterPro" id="IPR012795">
    <property type="entry name" value="tRNA_Ile_lys_synt_N"/>
</dbReference>
<dbReference type="PANTHER" id="PTHR43033:SF1">
    <property type="entry name" value="TRNA(ILE)-LYSIDINE SYNTHASE-RELATED"/>
    <property type="match status" value="1"/>
</dbReference>
<evidence type="ECO:0000256" key="5">
    <source>
        <dbReference type="ARBA" id="ARBA00022741"/>
    </source>
</evidence>
<comment type="similarity">
    <text evidence="8">Belongs to the tRNA(Ile)-lysidine synthase family.</text>
</comment>
<dbReference type="Gene3D" id="1.20.59.20">
    <property type="match status" value="1"/>
</dbReference>
<name>A0A4R5UE18_9GAMM</name>
<dbReference type="Gene3D" id="3.40.50.620">
    <property type="entry name" value="HUPs"/>
    <property type="match status" value="1"/>
</dbReference>
<dbReference type="GO" id="GO:0005524">
    <property type="term" value="F:ATP binding"/>
    <property type="evidence" value="ECO:0007669"/>
    <property type="project" value="UniProtKB-UniRule"/>
</dbReference>
<dbReference type="GO" id="GO:0006400">
    <property type="term" value="P:tRNA modification"/>
    <property type="evidence" value="ECO:0007669"/>
    <property type="project" value="UniProtKB-UniRule"/>
</dbReference>
<dbReference type="SUPFAM" id="SSF56037">
    <property type="entry name" value="PheT/TilS domain"/>
    <property type="match status" value="1"/>
</dbReference>
<comment type="catalytic activity">
    <reaction evidence="7 8">
        <text>cytidine(34) in tRNA(Ile2) + L-lysine + ATP = lysidine(34) in tRNA(Ile2) + AMP + diphosphate + H(+)</text>
        <dbReference type="Rhea" id="RHEA:43744"/>
        <dbReference type="Rhea" id="RHEA-COMP:10625"/>
        <dbReference type="Rhea" id="RHEA-COMP:10670"/>
        <dbReference type="ChEBI" id="CHEBI:15378"/>
        <dbReference type="ChEBI" id="CHEBI:30616"/>
        <dbReference type="ChEBI" id="CHEBI:32551"/>
        <dbReference type="ChEBI" id="CHEBI:33019"/>
        <dbReference type="ChEBI" id="CHEBI:82748"/>
        <dbReference type="ChEBI" id="CHEBI:83665"/>
        <dbReference type="ChEBI" id="CHEBI:456215"/>
        <dbReference type="EC" id="6.3.4.19"/>
    </reaction>
</comment>